<evidence type="ECO:0008006" key="4">
    <source>
        <dbReference type="Google" id="ProtNLM"/>
    </source>
</evidence>
<reference evidence="3" key="2">
    <citation type="submission" date="2011-03" db="EMBL/GenBank/DDBJ databases">
        <title>The complete genome of Desulfobacca acetoxidans DSM 11109.</title>
        <authorList>
            <consortium name="US DOE Joint Genome Institute (JGI-PGF)"/>
            <person name="Lucas S."/>
            <person name="Copeland A."/>
            <person name="Lapidus A."/>
            <person name="Bruce D."/>
            <person name="Goodwin L."/>
            <person name="Pitluck S."/>
            <person name="Peters L."/>
            <person name="Kyrpides N."/>
            <person name="Mavromatis K."/>
            <person name="Ivanova N."/>
            <person name="Ovchinnikova G."/>
            <person name="Teshima H."/>
            <person name="Detter J.C."/>
            <person name="Han C."/>
            <person name="Land M."/>
            <person name="Hauser L."/>
            <person name="Markowitz V."/>
            <person name="Cheng J.-F."/>
            <person name="Hugenholtz P."/>
            <person name="Woyke T."/>
            <person name="Wu D."/>
            <person name="Spring S."/>
            <person name="Schueler E."/>
            <person name="Brambilla E."/>
            <person name="Klenk H.-P."/>
            <person name="Eisen J.A."/>
        </authorList>
    </citation>
    <scope>NUCLEOTIDE SEQUENCE [LARGE SCALE GENOMIC DNA]</scope>
    <source>
        <strain evidence="3">ATCC 700848 / DSM 11109 / ASRB2</strain>
    </source>
</reference>
<feature type="transmembrane region" description="Helical" evidence="1">
    <location>
        <begin position="69"/>
        <end position="92"/>
    </location>
</feature>
<name>F2NI93_DESAR</name>
<keyword evidence="3" id="KW-1185">Reference proteome</keyword>
<sequence>MQQLNWTESVFPVCTLLILLLYHVHYYFQVKRSPMQTAIGITQYLRTFWVETVMEQKRDILAVQTLRNWVMASSLLASTAVLISIGLLSYLFQQNRIIELPFSAYLIIGSTRNLDVLKILLLFLNFSFAFLNFTLSIRYYNHVNFMINVPLDRDDAVTVGYISRILNLGMLHYTLGMRAYYLAGPLLLWLFGPVWMLLGSVVLVGILYRIDRTA</sequence>
<dbReference type="PANTHER" id="PTHR31168">
    <property type="entry name" value="OS02G0292800 PROTEIN"/>
    <property type="match status" value="1"/>
</dbReference>
<reference evidence="2 3" key="1">
    <citation type="journal article" date="2011" name="Stand. Genomic Sci.">
        <title>Complete genome sequence of the acetate-degrading sulfate reducer Desulfobacca acetoxidans type strain (ASRB2).</title>
        <authorList>
            <person name="Goker M."/>
            <person name="Teshima H."/>
            <person name="Lapidus A."/>
            <person name="Nolan M."/>
            <person name="Lucas S."/>
            <person name="Hammon N."/>
            <person name="Deshpande S."/>
            <person name="Cheng J.F."/>
            <person name="Tapia R."/>
            <person name="Han C."/>
            <person name="Goodwin L."/>
            <person name="Pitluck S."/>
            <person name="Huntemann M."/>
            <person name="Liolios K."/>
            <person name="Ivanova N."/>
            <person name="Pagani I."/>
            <person name="Mavromatis K."/>
            <person name="Ovchinikova G."/>
            <person name="Pati A."/>
            <person name="Chen A."/>
            <person name="Palaniappan K."/>
            <person name="Land M."/>
            <person name="Hauser L."/>
            <person name="Brambilla E.M."/>
            <person name="Rohde M."/>
            <person name="Spring S."/>
            <person name="Detter J.C."/>
            <person name="Woyke T."/>
            <person name="Bristow J."/>
            <person name="Eisen J.A."/>
            <person name="Markowitz V."/>
            <person name="Hugenholtz P."/>
            <person name="Kyrpides N.C."/>
            <person name="Klenk H.P."/>
        </authorList>
    </citation>
    <scope>NUCLEOTIDE SEQUENCE [LARGE SCALE GENOMIC DNA]</scope>
    <source>
        <strain evidence="3">ATCC 700848 / DSM 11109 / ASRB2</strain>
    </source>
</reference>
<gene>
    <name evidence="2" type="ordered locus">Desac_2033</name>
</gene>
<dbReference type="RefSeq" id="WP_013706971.1">
    <property type="nucleotide sequence ID" value="NC_015388.1"/>
</dbReference>
<keyword evidence="1" id="KW-1133">Transmembrane helix</keyword>
<dbReference type="HOGENOM" id="CLU_070700_3_1_7"/>
<evidence type="ECO:0000313" key="3">
    <source>
        <dbReference type="Proteomes" id="UP000000483"/>
    </source>
</evidence>
<dbReference type="OrthoDB" id="5768130at2"/>
<evidence type="ECO:0000256" key="1">
    <source>
        <dbReference type="SAM" id="Phobius"/>
    </source>
</evidence>
<dbReference type="PANTHER" id="PTHR31168:SF1">
    <property type="entry name" value="DUF599 FAMILY PROTEIN"/>
    <property type="match status" value="1"/>
</dbReference>
<dbReference type="eggNOG" id="COG3821">
    <property type="taxonomic scope" value="Bacteria"/>
</dbReference>
<keyword evidence="1" id="KW-0472">Membrane</keyword>
<dbReference type="Proteomes" id="UP000000483">
    <property type="component" value="Chromosome"/>
</dbReference>
<feature type="transmembrane region" description="Helical" evidence="1">
    <location>
        <begin position="119"/>
        <end position="140"/>
    </location>
</feature>
<dbReference type="InterPro" id="IPR006747">
    <property type="entry name" value="DUF599"/>
</dbReference>
<evidence type="ECO:0000313" key="2">
    <source>
        <dbReference type="EMBL" id="AEB09862.1"/>
    </source>
</evidence>
<accession>F2NI93</accession>
<dbReference type="AlphaFoldDB" id="F2NI93"/>
<dbReference type="EMBL" id="CP002629">
    <property type="protein sequence ID" value="AEB09862.1"/>
    <property type="molecule type" value="Genomic_DNA"/>
</dbReference>
<feature type="transmembrane region" description="Helical" evidence="1">
    <location>
        <begin position="6"/>
        <end position="28"/>
    </location>
</feature>
<feature type="transmembrane region" description="Helical" evidence="1">
    <location>
        <begin position="187"/>
        <end position="208"/>
    </location>
</feature>
<keyword evidence="1" id="KW-0812">Transmembrane</keyword>
<dbReference type="Pfam" id="PF04654">
    <property type="entry name" value="DUF599"/>
    <property type="match status" value="1"/>
</dbReference>
<proteinExistence type="predicted"/>
<dbReference type="KEGG" id="dao:Desac_2033"/>
<protein>
    <recommendedName>
        <fullName evidence="4">DUF599 domain-containing protein</fullName>
    </recommendedName>
</protein>
<organism evidence="2 3">
    <name type="scientific">Desulfobacca acetoxidans (strain ATCC 700848 / DSM 11109 / ASRB2)</name>
    <dbReference type="NCBI Taxonomy" id="880072"/>
    <lineage>
        <taxon>Bacteria</taxon>
        <taxon>Pseudomonadati</taxon>
        <taxon>Thermodesulfobacteriota</taxon>
        <taxon>Desulfobaccia</taxon>
        <taxon>Desulfobaccales</taxon>
        <taxon>Desulfobaccaceae</taxon>
        <taxon>Desulfobacca</taxon>
    </lineage>
</organism>